<feature type="domain" description="Ferritin-like diiron" evidence="4">
    <location>
        <begin position="29"/>
        <end position="176"/>
    </location>
</feature>
<comment type="cofactor">
    <cofactor evidence="1">
        <name>heme b</name>
        <dbReference type="ChEBI" id="CHEBI:60344"/>
    </cofactor>
</comment>
<dbReference type="Pfam" id="PF00210">
    <property type="entry name" value="Ferritin"/>
    <property type="match status" value="1"/>
</dbReference>
<dbReference type="Gene3D" id="1.20.1260.10">
    <property type="match status" value="1"/>
</dbReference>
<dbReference type="SUPFAM" id="SSF47240">
    <property type="entry name" value="Ferritin-like"/>
    <property type="match status" value="1"/>
</dbReference>
<dbReference type="PROSITE" id="PS50905">
    <property type="entry name" value="FERRITIN_LIKE"/>
    <property type="match status" value="1"/>
</dbReference>
<evidence type="ECO:0000256" key="2">
    <source>
        <dbReference type="ARBA" id="ARBA00022434"/>
    </source>
</evidence>
<reference evidence="5 6" key="1">
    <citation type="submission" date="2024-06" db="EMBL/GenBank/DDBJ databases">
        <title>The Natural Products Discovery Center: Release of the First 8490 Sequenced Strains for Exploring Actinobacteria Biosynthetic Diversity.</title>
        <authorList>
            <person name="Kalkreuter E."/>
            <person name="Kautsar S.A."/>
            <person name="Yang D."/>
            <person name="Bader C.D."/>
            <person name="Teijaro C.N."/>
            <person name="Fluegel L."/>
            <person name="Davis C.M."/>
            <person name="Simpson J.R."/>
            <person name="Lauterbach L."/>
            <person name="Steele A.D."/>
            <person name="Gui C."/>
            <person name="Meng S."/>
            <person name="Li G."/>
            <person name="Viehrig K."/>
            <person name="Ye F."/>
            <person name="Su P."/>
            <person name="Kiefer A.F."/>
            <person name="Nichols A."/>
            <person name="Cepeda A.J."/>
            <person name="Yan W."/>
            <person name="Fan B."/>
            <person name="Jiang Y."/>
            <person name="Adhikari A."/>
            <person name="Zheng C.-J."/>
            <person name="Schuster L."/>
            <person name="Cowan T.M."/>
            <person name="Smanski M.J."/>
            <person name="Chevrette M.G."/>
            <person name="De Carvalho L.P.S."/>
            <person name="Shen B."/>
        </authorList>
    </citation>
    <scope>NUCLEOTIDE SEQUENCE [LARGE SCALE GENOMIC DNA]</scope>
    <source>
        <strain evidence="5 6">NPDC048946</strain>
    </source>
</reference>
<dbReference type="InterPro" id="IPR009040">
    <property type="entry name" value="Ferritin-like_diiron"/>
</dbReference>
<name>A0ABV3DN27_9ACTN</name>
<evidence type="ECO:0000259" key="4">
    <source>
        <dbReference type="PROSITE" id="PS50905"/>
    </source>
</evidence>
<dbReference type="EMBL" id="JBEZFP010000080">
    <property type="protein sequence ID" value="MEU8137155.1"/>
    <property type="molecule type" value="Genomic_DNA"/>
</dbReference>
<evidence type="ECO:0000256" key="1">
    <source>
        <dbReference type="ARBA" id="ARBA00001970"/>
    </source>
</evidence>
<dbReference type="PIRSF" id="PIRSF018063">
    <property type="entry name" value="Ferrtn_UCP018063"/>
    <property type="match status" value="1"/>
</dbReference>
<keyword evidence="2" id="KW-0409">Iron storage</keyword>
<gene>
    <name evidence="5" type="ORF">AB0C36_27015</name>
</gene>
<keyword evidence="3" id="KW-0408">Iron</keyword>
<dbReference type="InterPro" id="IPR014490">
    <property type="entry name" value="Dps-like"/>
</dbReference>
<comment type="caution">
    <text evidence="5">The sequence shown here is derived from an EMBL/GenBank/DDBJ whole genome shotgun (WGS) entry which is preliminary data.</text>
</comment>
<keyword evidence="6" id="KW-1185">Reference proteome</keyword>
<evidence type="ECO:0000313" key="6">
    <source>
        <dbReference type="Proteomes" id="UP001551482"/>
    </source>
</evidence>
<dbReference type="RefSeq" id="WP_358358636.1">
    <property type="nucleotide sequence ID" value="NZ_JBEZFP010000080.1"/>
</dbReference>
<dbReference type="InterPro" id="IPR009078">
    <property type="entry name" value="Ferritin-like_SF"/>
</dbReference>
<protein>
    <submittedName>
        <fullName evidence="5">Ferritin-like domain-containing protein</fullName>
    </submittedName>
</protein>
<dbReference type="CDD" id="cd00657">
    <property type="entry name" value="Ferritin_like"/>
    <property type="match status" value="1"/>
</dbReference>
<dbReference type="PANTHER" id="PTHR30295:SF1">
    <property type="entry name" value="DNA PROTECTION DURING STARVATION PROTEIN"/>
    <property type="match status" value="1"/>
</dbReference>
<dbReference type="Proteomes" id="UP001551482">
    <property type="component" value="Unassembled WGS sequence"/>
</dbReference>
<evidence type="ECO:0000313" key="5">
    <source>
        <dbReference type="EMBL" id="MEU8137155.1"/>
    </source>
</evidence>
<dbReference type="InterPro" id="IPR008331">
    <property type="entry name" value="Ferritin_DPS_dom"/>
</dbReference>
<dbReference type="InterPro" id="IPR012347">
    <property type="entry name" value="Ferritin-like"/>
</dbReference>
<evidence type="ECO:0000256" key="3">
    <source>
        <dbReference type="ARBA" id="ARBA00023004"/>
    </source>
</evidence>
<sequence length="176" mass="19667">MAEFLSDVQTLREKARQEIGKGPVTAAYGADLERVIDVLNTALATEIVCVLRYRQHHFAAKGVHGETVAEEFLVHSNEEQEHADKLAARITQLGGLPDFNPATVAQRSHSQYETSTDLTEMIRENLIAERIAIQSYTEIIGWLGDADPTTRRVFEDILSVEEEHADDMLGFLEKSS</sequence>
<accession>A0ABV3DN27</accession>
<proteinExistence type="predicted"/>
<organism evidence="5 6">
    <name type="scientific">Streptodolium elevatio</name>
    <dbReference type="NCBI Taxonomy" id="3157996"/>
    <lineage>
        <taxon>Bacteria</taxon>
        <taxon>Bacillati</taxon>
        <taxon>Actinomycetota</taxon>
        <taxon>Actinomycetes</taxon>
        <taxon>Kitasatosporales</taxon>
        <taxon>Streptomycetaceae</taxon>
        <taxon>Streptodolium</taxon>
    </lineage>
</organism>
<dbReference type="PANTHER" id="PTHR30295">
    <property type="entry name" value="BACTERIOFERRITIN"/>
    <property type="match status" value="1"/>
</dbReference>